<evidence type="ECO:0000259" key="4">
    <source>
        <dbReference type="PROSITE" id="PS50883"/>
    </source>
</evidence>
<dbReference type="InterPro" id="IPR003018">
    <property type="entry name" value="GAF"/>
</dbReference>
<dbReference type="NCBIfam" id="TIGR00254">
    <property type="entry name" value="GGDEF"/>
    <property type="match status" value="1"/>
</dbReference>
<dbReference type="Pfam" id="PF13426">
    <property type="entry name" value="PAS_9"/>
    <property type="match status" value="2"/>
</dbReference>
<dbReference type="InterPro" id="IPR029016">
    <property type="entry name" value="GAF-like_dom_sf"/>
</dbReference>
<dbReference type="Pfam" id="PF00990">
    <property type="entry name" value="GGDEF"/>
    <property type="match status" value="1"/>
</dbReference>
<dbReference type="GO" id="GO:0071732">
    <property type="term" value="P:cellular response to nitric oxide"/>
    <property type="evidence" value="ECO:0007669"/>
    <property type="project" value="UniProtKB-ARBA"/>
</dbReference>
<comment type="catalytic activity">
    <reaction evidence="1">
        <text>3',3'-c-di-GMP + H2O = 5'-phosphoguanylyl(3'-&gt;5')guanosine + H(+)</text>
        <dbReference type="Rhea" id="RHEA:24902"/>
        <dbReference type="ChEBI" id="CHEBI:15377"/>
        <dbReference type="ChEBI" id="CHEBI:15378"/>
        <dbReference type="ChEBI" id="CHEBI:58754"/>
        <dbReference type="ChEBI" id="CHEBI:58805"/>
        <dbReference type="EC" id="3.1.4.52"/>
    </reaction>
    <physiologicalReaction direction="left-to-right" evidence="1">
        <dbReference type="Rhea" id="RHEA:24903"/>
    </physiologicalReaction>
</comment>
<dbReference type="GO" id="GO:0071111">
    <property type="term" value="F:cyclic-guanylate-specific phosphodiesterase activity"/>
    <property type="evidence" value="ECO:0007669"/>
    <property type="project" value="UniProtKB-EC"/>
</dbReference>
<dbReference type="Gene3D" id="2.10.70.100">
    <property type="match status" value="1"/>
</dbReference>
<dbReference type="SMART" id="SM00091">
    <property type="entry name" value="PAS"/>
    <property type="match status" value="5"/>
</dbReference>
<dbReference type="SMART" id="SM00086">
    <property type="entry name" value="PAC"/>
    <property type="match status" value="5"/>
</dbReference>
<feature type="domain" description="EAL" evidence="4">
    <location>
        <begin position="1113"/>
        <end position="1367"/>
    </location>
</feature>
<feature type="domain" description="PAC" evidence="3">
    <location>
        <begin position="467"/>
        <end position="519"/>
    </location>
</feature>
<dbReference type="PANTHER" id="PTHR44757:SF2">
    <property type="entry name" value="BIOFILM ARCHITECTURE MAINTENANCE PROTEIN MBAA"/>
    <property type="match status" value="1"/>
</dbReference>
<dbReference type="SUPFAM" id="SSF55781">
    <property type="entry name" value="GAF domain-like"/>
    <property type="match status" value="1"/>
</dbReference>
<reference evidence="6 7" key="1">
    <citation type="submission" date="2020-08" db="EMBL/GenBank/DDBJ databases">
        <title>Genomic Encyclopedia of Type Strains, Phase IV (KMG-IV): sequencing the most valuable type-strain genomes for metagenomic binning, comparative biology and taxonomic classification.</title>
        <authorList>
            <person name="Goeker M."/>
        </authorList>
    </citation>
    <scope>NUCLEOTIDE SEQUENCE [LARGE SCALE GENOMIC DNA]</scope>
    <source>
        <strain evidence="6 7">DSM 27165</strain>
    </source>
</reference>
<dbReference type="InterPro" id="IPR035919">
    <property type="entry name" value="EAL_sf"/>
</dbReference>
<proteinExistence type="predicted"/>
<dbReference type="PANTHER" id="PTHR44757">
    <property type="entry name" value="DIGUANYLATE CYCLASE DGCP"/>
    <property type="match status" value="1"/>
</dbReference>
<evidence type="ECO:0000313" key="6">
    <source>
        <dbReference type="EMBL" id="MBB5018778.1"/>
    </source>
</evidence>
<dbReference type="NCBIfam" id="TIGR00229">
    <property type="entry name" value="sensory_box"/>
    <property type="match status" value="6"/>
</dbReference>
<dbReference type="Gene3D" id="3.30.70.270">
    <property type="match status" value="1"/>
</dbReference>
<organism evidence="6 7">
    <name type="scientific">Chitinivorax tropicus</name>
    <dbReference type="NCBI Taxonomy" id="714531"/>
    <lineage>
        <taxon>Bacteria</taxon>
        <taxon>Pseudomonadati</taxon>
        <taxon>Pseudomonadota</taxon>
        <taxon>Betaproteobacteria</taxon>
        <taxon>Chitinivorax</taxon>
    </lineage>
</organism>
<dbReference type="Pfam" id="PF00563">
    <property type="entry name" value="EAL"/>
    <property type="match status" value="1"/>
</dbReference>
<feature type="domain" description="PAS" evidence="2">
    <location>
        <begin position="264"/>
        <end position="336"/>
    </location>
</feature>
<evidence type="ECO:0000259" key="5">
    <source>
        <dbReference type="PROSITE" id="PS50887"/>
    </source>
</evidence>
<dbReference type="EMBL" id="JACHHY010000011">
    <property type="protein sequence ID" value="MBB5018778.1"/>
    <property type="molecule type" value="Genomic_DNA"/>
</dbReference>
<feature type="domain" description="GGDEF" evidence="5">
    <location>
        <begin position="971"/>
        <end position="1104"/>
    </location>
</feature>
<feature type="domain" description="PAS" evidence="2">
    <location>
        <begin position="36"/>
        <end position="70"/>
    </location>
</feature>
<dbReference type="FunFam" id="3.20.20.450:FF:000001">
    <property type="entry name" value="Cyclic di-GMP phosphodiesterase yahA"/>
    <property type="match status" value="1"/>
</dbReference>
<dbReference type="SMART" id="SM00052">
    <property type="entry name" value="EAL"/>
    <property type="match status" value="1"/>
</dbReference>
<dbReference type="Gene3D" id="3.30.450.40">
    <property type="match status" value="1"/>
</dbReference>
<dbReference type="InterPro" id="IPR013656">
    <property type="entry name" value="PAS_4"/>
</dbReference>
<feature type="domain" description="PAS" evidence="2">
    <location>
        <begin position="814"/>
        <end position="860"/>
    </location>
</feature>
<dbReference type="Gene3D" id="3.30.450.20">
    <property type="entry name" value="PAS domain"/>
    <property type="match status" value="6"/>
</dbReference>
<feature type="domain" description="PAC" evidence="3">
    <location>
        <begin position="763"/>
        <end position="817"/>
    </location>
</feature>
<dbReference type="PROSITE" id="PS50887">
    <property type="entry name" value="GGDEF"/>
    <property type="match status" value="1"/>
</dbReference>
<dbReference type="RefSeq" id="WP_184038584.1">
    <property type="nucleotide sequence ID" value="NZ_JACHHY010000011.1"/>
</dbReference>
<dbReference type="Pfam" id="PF08447">
    <property type="entry name" value="PAS_3"/>
    <property type="match status" value="3"/>
</dbReference>
<dbReference type="InterPro" id="IPR000014">
    <property type="entry name" value="PAS"/>
</dbReference>
<evidence type="ECO:0000256" key="1">
    <source>
        <dbReference type="ARBA" id="ARBA00051114"/>
    </source>
</evidence>
<dbReference type="CDD" id="cd00130">
    <property type="entry name" value="PAS"/>
    <property type="match status" value="4"/>
</dbReference>
<evidence type="ECO:0000259" key="3">
    <source>
        <dbReference type="PROSITE" id="PS50113"/>
    </source>
</evidence>
<evidence type="ECO:0000259" key="2">
    <source>
        <dbReference type="PROSITE" id="PS50112"/>
    </source>
</evidence>
<name>A0A840MJF8_9PROT</name>
<dbReference type="Proteomes" id="UP000575898">
    <property type="component" value="Unassembled WGS sequence"/>
</dbReference>
<dbReference type="InterPro" id="IPR013655">
    <property type="entry name" value="PAS_fold_3"/>
</dbReference>
<dbReference type="SUPFAM" id="SSF55073">
    <property type="entry name" value="Nucleotide cyclase"/>
    <property type="match status" value="1"/>
</dbReference>
<dbReference type="CDD" id="cd01948">
    <property type="entry name" value="EAL"/>
    <property type="match status" value="1"/>
</dbReference>
<dbReference type="PROSITE" id="PS50113">
    <property type="entry name" value="PAC"/>
    <property type="match status" value="4"/>
</dbReference>
<dbReference type="CDD" id="cd01949">
    <property type="entry name" value="GGDEF"/>
    <property type="match status" value="1"/>
</dbReference>
<dbReference type="SMART" id="SM00065">
    <property type="entry name" value="GAF"/>
    <property type="match status" value="1"/>
</dbReference>
<dbReference type="Pfam" id="PF13185">
    <property type="entry name" value="GAF_2"/>
    <property type="match status" value="1"/>
</dbReference>
<dbReference type="FunFam" id="3.30.70.270:FF:000001">
    <property type="entry name" value="Diguanylate cyclase domain protein"/>
    <property type="match status" value="1"/>
</dbReference>
<dbReference type="SUPFAM" id="SSF55785">
    <property type="entry name" value="PYP-like sensor domain (PAS domain)"/>
    <property type="match status" value="6"/>
</dbReference>
<dbReference type="PROSITE" id="PS50883">
    <property type="entry name" value="EAL"/>
    <property type="match status" value="1"/>
</dbReference>
<dbReference type="Pfam" id="PF08448">
    <property type="entry name" value="PAS_4"/>
    <property type="match status" value="1"/>
</dbReference>
<evidence type="ECO:0000313" key="7">
    <source>
        <dbReference type="Proteomes" id="UP000575898"/>
    </source>
</evidence>
<dbReference type="InterPro" id="IPR043128">
    <property type="entry name" value="Rev_trsase/Diguanyl_cyclase"/>
</dbReference>
<dbReference type="InterPro" id="IPR029787">
    <property type="entry name" value="Nucleotide_cyclase"/>
</dbReference>
<dbReference type="InterPro" id="IPR035965">
    <property type="entry name" value="PAS-like_dom_sf"/>
</dbReference>
<dbReference type="PROSITE" id="PS50112">
    <property type="entry name" value="PAS"/>
    <property type="match status" value="3"/>
</dbReference>
<feature type="domain" description="PAC" evidence="3">
    <location>
        <begin position="887"/>
        <end position="939"/>
    </location>
</feature>
<accession>A0A840MJF8</accession>
<dbReference type="InterPro" id="IPR000160">
    <property type="entry name" value="GGDEF_dom"/>
</dbReference>
<comment type="caution">
    <text evidence="6">The sequence shown here is derived from an EMBL/GenBank/DDBJ whole genome shotgun (WGS) entry which is preliminary data.</text>
</comment>
<dbReference type="InterPro" id="IPR052155">
    <property type="entry name" value="Biofilm_reg_signaling"/>
</dbReference>
<dbReference type="SUPFAM" id="SSF141868">
    <property type="entry name" value="EAL domain-like"/>
    <property type="match status" value="1"/>
</dbReference>
<dbReference type="InterPro" id="IPR000700">
    <property type="entry name" value="PAS-assoc_C"/>
</dbReference>
<dbReference type="SMART" id="SM00267">
    <property type="entry name" value="GGDEF"/>
    <property type="match status" value="1"/>
</dbReference>
<gene>
    <name evidence="6" type="ORF">HNQ59_002071</name>
</gene>
<dbReference type="Gene3D" id="3.20.20.450">
    <property type="entry name" value="EAL domain"/>
    <property type="match status" value="1"/>
</dbReference>
<protein>
    <submittedName>
        <fullName evidence="6">Diguanylate cyclase (GGDEF)-like protein/PAS domain S-box-containing protein</fullName>
    </submittedName>
</protein>
<dbReference type="InterPro" id="IPR001610">
    <property type="entry name" value="PAC"/>
</dbReference>
<dbReference type="InterPro" id="IPR001633">
    <property type="entry name" value="EAL_dom"/>
</dbReference>
<feature type="domain" description="PAC" evidence="3">
    <location>
        <begin position="339"/>
        <end position="391"/>
    </location>
</feature>
<keyword evidence="7" id="KW-1185">Reference proteome</keyword>
<sequence length="1368" mass="155626">MPFFSKKPALTNTSTTDANWQQLFDAMDKISVQGYDRHRRVVYWNAASEHLYGYSRSEALGRQLEDLIIPPAMREQVIAAVANWFDHKIPIPTGELTLTSKYGQAVHVLSSHLIPPALHDGEIIMYCVDIDLSERVKTEVQLKASEARLRHMVEQLPAGALYVEGQQVWLNRAAEMLIGYPRAQIQTLDDWFRTVYHDQADAMRALFESDRKQGFPCRRQMELTHQDGSKRLIEFAGFADEKSEVHLMIDVTEREQAQQALRMSEERYELAVQGSNDGLWDWDIVGQVMHYSERFATMLGYGPEGMGDEFATLIDHIHVDERDQVVAYMESHLRLHTPFEVECRMTRCNGKNGWFRLRGEAIWDEAGIPIRMAGSISDVSESKTTLEALLRSEARLADAQLVAKLGNWEWLANTNEMWWSEVMYHLHDVRPLQFHPSLEAFLQLMIEDDREPARTQLNRVTEDRHRASLEYRIRQTDGRYADIWLTCYPRINSDGRVTGLRGTAQDITERKHSERLLAGERKVLELIASGQALELTLDTLCAALSMQLPGGKPCVQELKPDTKELCYLASERLPEPFVRATDGLPATPYSGSCPAAAVLKRPINVENIGDDIIWSQNRDLALNAQLLACWAQPIESKQYRVIGVLGVYFHDNRLPTAAESETIERMARLAGIAIENHRIETALRQSEERWHFALEGSRDGVWDWHIAANEAYYSRQYEQILGASQLHPLSHALGDWAQRIHTEDKPRVHQAIEHCFTQDDGHYTCEYRVLSLADNQYRWVLARGKVTTWDESGQPIRMIGTLTDISDNKRAEEELRLNAKVFEGTGEGILITDRFNRIMSVNAAFSKITGYARDEVIGRNPSMLSSGRHGTDFFRAMWAELKAANYWQGEIYNRRKNGEVFPEWLTISVLRKDNGDISNFIATFSDISERKAQAEHIQFLANFDVLTQLPNRQLFKDRVHTAIATAHRMRSRLALLFIDLDRFKNINDSLGHHVGDTLLQLVAERLKQVVREADTVARMGGDEFVVMLTDLRNGEDAAPIAQKVINIITQPYALNDHDLRLTPSIGISVYPDDGEDFETLVKHADAAMYHAKDSGRNNYQFFTHNMNARVFEHLMMENSLRRALEREEFLVYYQPQVDVQTGAIIGAEALIRWRHPEFGLVSPAKFIPVAEESGLIVPISDWVLRTVCRQGQIWIAQGLPAIPISINVSALHFKQKDFIDKLIAALDQTERPPELVELELTESILMQDAEAAIANMGRLKGIGVRLSIDDFGTGYSSLSYLKRFPIDKLKIDQSFVRDLPHDADNAAITAAIISLAQSLHLQVIAEGVEDEEQRDFLLSRGCTENQGFLHSPPLPAEEFAKQFCLRPA</sequence>